<dbReference type="SUPFAM" id="SSF46689">
    <property type="entry name" value="Homeodomain-like"/>
    <property type="match status" value="1"/>
</dbReference>
<evidence type="ECO:0000256" key="1">
    <source>
        <dbReference type="ARBA" id="ARBA00023015"/>
    </source>
</evidence>
<dbReference type="GO" id="GO:0000976">
    <property type="term" value="F:transcription cis-regulatory region binding"/>
    <property type="evidence" value="ECO:0007669"/>
    <property type="project" value="TreeGrafter"/>
</dbReference>
<dbReference type="PANTHER" id="PTHR30055:SF234">
    <property type="entry name" value="HTH-TYPE TRANSCRIPTIONAL REGULATOR BETI"/>
    <property type="match status" value="1"/>
</dbReference>
<feature type="domain" description="HTH tetR-type" evidence="5">
    <location>
        <begin position="12"/>
        <end position="72"/>
    </location>
</feature>
<dbReference type="InterPro" id="IPR025996">
    <property type="entry name" value="MT1864/Rv1816-like_C"/>
</dbReference>
<dbReference type="Pfam" id="PF00440">
    <property type="entry name" value="TetR_N"/>
    <property type="match status" value="1"/>
</dbReference>
<organism evidence="6 7">
    <name type="scientific">Nocardia bhagyanarayanae</name>
    <dbReference type="NCBI Taxonomy" id="1215925"/>
    <lineage>
        <taxon>Bacteria</taxon>
        <taxon>Bacillati</taxon>
        <taxon>Actinomycetota</taxon>
        <taxon>Actinomycetes</taxon>
        <taxon>Mycobacteriales</taxon>
        <taxon>Nocardiaceae</taxon>
        <taxon>Nocardia</taxon>
    </lineage>
</organism>
<evidence type="ECO:0000313" key="7">
    <source>
        <dbReference type="Proteomes" id="UP000316331"/>
    </source>
</evidence>
<evidence type="ECO:0000256" key="3">
    <source>
        <dbReference type="ARBA" id="ARBA00023163"/>
    </source>
</evidence>
<keyword evidence="3" id="KW-0804">Transcription</keyword>
<dbReference type="PANTHER" id="PTHR30055">
    <property type="entry name" value="HTH-TYPE TRANSCRIPTIONAL REGULATOR RUTR"/>
    <property type="match status" value="1"/>
</dbReference>
<evidence type="ECO:0000256" key="2">
    <source>
        <dbReference type="ARBA" id="ARBA00023125"/>
    </source>
</evidence>
<keyword evidence="2 4" id="KW-0238">DNA-binding</keyword>
<dbReference type="PROSITE" id="PS50977">
    <property type="entry name" value="HTH_TETR_2"/>
    <property type="match status" value="1"/>
</dbReference>
<dbReference type="EMBL" id="VFPG01000001">
    <property type="protein sequence ID" value="TQM30878.1"/>
    <property type="molecule type" value="Genomic_DNA"/>
</dbReference>
<dbReference type="Gene3D" id="1.10.357.10">
    <property type="entry name" value="Tetracycline Repressor, domain 2"/>
    <property type="match status" value="1"/>
</dbReference>
<dbReference type="InterPro" id="IPR001647">
    <property type="entry name" value="HTH_TetR"/>
</dbReference>
<dbReference type="PRINTS" id="PR00455">
    <property type="entry name" value="HTHTETR"/>
</dbReference>
<keyword evidence="1" id="KW-0805">Transcription regulation</keyword>
<dbReference type="OrthoDB" id="4641396at2"/>
<gene>
    <name evidence="6" type="ORF">FB390_2516</name>
</gene>
<dbReference type="GO" id="GO:0003700">
    <property type="term" value="F:DNA-binding transcription factor activity"/>
    <property type="evidence" value="ECO:0007669"/>
    <property type="project" value="TreeGrafter"/>
</dbReference>
<evidence type="ECO:0000313" key="6">
    <source>
        <dbReference type="EMBL" id="TQM30878.1"/>
    </source>
</evidence>
<dbReference type="Proteomes" id="UP000316331">
    <property type="component" value="Unassembled WGS sequence"/>
</dbReference>
<dbReference type="AlphaFoldDB" id="A0A543FAM0"/>
<dbReference type="SUPFAM" id="SSF48498">
    <property type="entry name" value="Tetracyclin repressor-like, C-terminal domain"/>
    <property type="match status" value="1"/>
</dbReference>
<dbReference type="Pfam" id="PF13305">
    <property type="entry name" value="TetR_C_33"/>
    <property type="match status" value="1"/>
</dbReference>
<comment type="caution">
    <text evidence="6">The sequence shown here is derived from an EMBL/GenBank/DDBJ whole genome shotgun (WGS) entry which is preliminary data.</text>
</comment>
<evidence type="ECO:0000256" key="4">
    <source>
        <dbReference type="PROSITE-ProRule" id="PRU00335"/>
    </source>
</evidence>
<feature type="DNA-binding region" description="H-T-H motif" evidence="4">
    <location>
        <begin position="35"/>
        <end position="54"/>
    </location>
</feature>
<keyword evidence="7" id="KW-1185">Reference proteome</keyword>
<name>A0A543FAM0_9NOCA</name>
<dbReference type="RefSeq" id="WP_141809077.1">
    <property type="nucleotide sequence ID" value="NZ_VFPG01000001.1"/>
</dbReference>
<sequence length="198" mass="22095">MNTRTRKERELAERHRRIIETARELAESQGWESVTVRRLADRIEYSQPVLYSHFAGKSAIVTAVAEQGFAELAAALRAAHATAETPTAALESVARAYLDFADANPALYDAMFLMKTDLTFGPDAPQALRDGWGELERMFRPFVEEPDLGARTEVAWSSIHGMATLARGGRLMPELWEARLRILVDEWLAGVGAPEARR</sequence>
<reference evidence="6 7" key="1">
    <citation type="submission" date="2019-06" db="EMBL/GenBank/DDBJ databases">
        <title>Sequencing the genomes of 1000 actinobacteria strains.</title>
        <authorList>
            <person name="Klenk H.-P."/>
        </authorList>
    </citation>
    <scope>NUCLEOTIDE SEQUENCE [LARGE SCALE GENOMIC DNA]</scope>
    <source>
        <strain evidence="6 7">DSM 103495</strain>
    </source>
</reference>
<proteinExistence type="predicted"/>
<accession>A0A543FAM0</accession>
<dbReference type="InterPro" id="IPR036271">
    <property type="entry name" value="Tet_transcr_reg_TetR-rel_C_sf"/>
</dbReference>
<evidence type="ECO:0000259" key="5">
    <source>
        <dbReference type="PROSITE" id="PS50977"/>
    </source>
</evidence>
<dbReference type="InterPro" id="IPR009057">
    <property type="entry name" value="Homeodomain-like_sf"/>
</dbReference>
<dbReference type="InterPro" id="IPR050109">
    <property type="entry name" value="HTH-type_TetR-like_transc_reg"/>
</dbReference>
<protein>
    <submittedName>
        <fullName evidence="6">TetR family transcriptional regulator</fullName>
    </submittedName>
</protein>